<evidence type="ECO:0000313" key="11">
    <source>
        <dbReference type="Proteomes" id="UP001222118"/>
    </source>
</evidence>
<keyword evidence="4 8" id="KW-0288">FMN</keyword>
<keyword evidence="11" id="KW-1185">Reference proteome</keyword>
<keyword evidence="3 8" id="KW-0285">Flavoprotein</keyword>
<name>A0ABY7YVX2_9HYPH</name>
<dbReference type="PANTHER" id="PTHR43821:SF1">
    <property type="entry name" value="NAD(P)H NITROREDUCTASE YDJA-RELATED"/>
    <property type="match status" value="1"/>
</dbReference>
<evidence type="ECO:0000256" key="5">
    <source>
        <dbReference type="ARBA" id="ARBA00022857"/>
    </source>
</evidence>
<evidence type="ECO:0000256" key="2">
    <source>
        <dbReference type="ARBA" id="ARBA00007118"/>
    </source>
</evidence>
<feature type="domain" description="Nitroreductase" evidence="9">
    <location>
        <begin position="13"/>
        <end position="169"/>
    </location>
</feature>
<reference evidence="10 11" key="1">
    <citation type="submission" date="2023-02" db="EMBL/GenBank/DDBJ databases">
        <title>Devosia chondri sp. nov., isolated from the phycosphere of marine algae.</title>
        <authorList>
            <person name="Kim J.M."/>
            <person name="Lee J.K."/>
            <person name="Choi B.J."/>
            <person name="Bayburt H."/>
            <person name="Jeon C.O."/>
        </authorList>
    </citation>
    <scope>NUCLEOTIDE SEQUENCE [LARGE SCALE GENOMIC DNA]</scope>
    <source>
        <strain evidence="10 11">G2-5</strain>
    </source>
</reference>
<dbReference type="RefSeq" id="WP_282211027.1">
    <property type="nucleotide sequence ID" value="NZ_CP118247.1"/>
</dbReference>
<dbReference type="Pfam" id="PF00881">
    <property type="entry name" value="Nitroreductase"/>
    <property type="match status" value="1"/>
</dbReference>
<comment type="similarity">
    <text evidence="2 8">Belongs to the nitroreductase family.</text>
</comment>
<dbReference type="PANTHER" id="PTHR43821">
    <property type="entry name" value="NAD(P)H NITROREDUCTASE YDJA-RELATED"/>
    <property type="match status" value="1"/>
</dbReference>
<dbReference type="InterPro" id="IPR000415">
    <property type="entry name" value="Nitroreductase-like"/>
</dbReference>
<accession>A0ABY7YVX2</accession>
<protein>
    <recommendedName>
        <fullName evidence="8">Putative NAD(P)H nitroreductase</fullName>
        <ecNumber evidence="8">1.-.-.-</ecNumber>
    </recommendedName>
</protein>
<evidence type="ECO:0000256" key="4">
    <source>
        <dbReference type="ARBA" id="ARBA00022643"/>
    </source>
</evidence>
<dbReference type="SUPFAM" id="SSF55469">
    <property type="entry name" value="FMN-dependent nitroreductase-like"/>
    <property type="match status" value="1"/>
</dbReference>
<dbReference type="Proteomes" id="UP001222118">
    <property type="component" value="Chromosome"/>
</dbReference>
<comment type="cofactor">
    <cofactor evidence="1 8">
        <name>FMN</name>
        <dbReference type="ChEBI" id="CHEBI:58210"/>
    </cofactor>
</comment>
<keyword evidence="7 8" id="KW-0520">NAD</keyword>
<dbReference type="InterPro" id="IPR052530">
    <property type="entry name" value="NAD(P)H_nitroreductase"/>
</dbReference>
<evidence type="ECO:0000256" key="3">
    <source>
        <dbReference type="ARBA" id="ARBA00022630"/>
    </source>
</evidence>
<dbReference type="InterPro" id="IPR026021">
    <property type="entry name" value="YdjA-like"/>
</dbReference>
<dbReference type="InterPro" id="IPR029479">
    <property type="entry name" value="Nitroreductase"/>
</dbReference>
<evidence type="ECO:0000256" key="1">
    <source>
        <dbReference type="ARBA" id="ARBA00001917"/>
    </source>
</evidence>
<proteinExistence type="inferred from homology"/>
<organism evidence="10 11">
    <name type="scientific">Devosia rhodophyticola</name>
    <dbReference type="NCBI Taxonomy" id="3026423"/>
    <lineage>
        <taxon>Bacteria</taxon>
        <taxon>Pseudomonadati</taxon>
        <taxon>Pseudomonadota</taxon>
        <taxon>Alphaproteobacteria</taxon>
        <taxon>Hyphomicrobiales</taxon>
        <taxon>Devosiaceae</taxon>
        <taxon>Devosia</taxon>
    </lineage>
</organism>
<dbReference type="EMBL" id="CP118247">
    <property type="protein sequence ID" value="WDR05508.1"/>
    <property type="molecule type" value="Genomic_DNA"/>
</dbReference>
<evidence type="ECO:0000259" key="9">
    <source>
        <dbReference type="Pfam" id="PF00881"/>
    </source>
</evidence>
<evidence type="ECO:0000256" key="8">
    <source>
        <dbReference type="PIRNR" id="PIRNR000232"/>
    </source>
</evidence>
<evidence type="ECO:0000256" key="7">
    <source>
        <dbReference type="ARBA" id="ARBA00023027"/>
    </source>
</evidence>
<keyword evidence="6 8" id="KW-0560">Oxidoreductase</keyword>
<sequence length="192" mass="21043">MPANAALRDYLLTRRSVGLAFLQEPGPNPEQLEQLLTIATRVPDHGKLTPWRLVLIEGDARAAAGERLAQIAKAKNPAIEEAQMDLERRQFLPAPLTVGVLSSPQDHIKIPQFEQLLSASNVAFNLVHGAYALGFAAQWVTRWYTYDDTAAAMLGAKPGEKFVGFVHIGTPTVVIEDRPRPALEGVVSNWRG</sequence>
<evidence type="ECO:0000256" key="6">
    <source>
        <dbReference type="ARBA" id="ARBA00023002"/>
    </source>
</evidence>
<dbReference type="Gene3D" id="3.40.109.10">
    <property type="entry name" value="NADH Oxidase"/>
    <property type="match status" value="1"/>
</dbReference>
<dbReference type="CDD" id="cd02135">
    <property type="entry name" value="YdjA-like"/>
    <property type="match status" value="1"/>
</dbReference>
<dbReference type="EC" id="1.-.-.-" evidence="8"/>
<dbReference type="PIRSF" id="PIRSF000232">
    <property type="entry name" value="YdjA"/>
    <property type="match status" value="1"/>
</dbReference>
<evidence type="ECO:0000313" key="10">
    <source>
        <dbReference type="EMBL" id="WDR05508.1"/>
    </source>
</evidence>
<keyword evidence="5 8" id="KW-0521">NADP</keyword>
<gene>
    <name evidence="10" type="ORF">PSQ90_14685</name>
</gene>